<dbReference type="EMBL" id="STGT01000004">
    <property type="protein sequence ID" value="THV12443.1"/>
    <property type="molecule type" value="Genomic_DNA"/>
</dbReference>
<dbReference type="RefSeq" id="WP_136559238.1">
    <property type="nucleotide sequence ID" value="NZ_STGT01000004.1"/>
</dbReference>
<organism evidence="1 2">
    <name type="scientific">Rhizobium rhizophilum</name>
    <dbReference type="NCBI Taxonomy" id="1850373"/>
    <lineage>
        <taxon>Bacteria</taxon>
        <taxon>Pseudomonadati</taxon>
        <taxon>Pseudomonadota</taxon>
        <taxon>Alphaproteobacteria</taxon>
        <taxon>Hyphomicrobiales</taxon>
        <taxon>Rhizobiaceae</taxon>
        <taxon>Rhizobium/Agrobacterium group</taxon>
        <taxon>Rhizobium</taxon>
    </lineage>
</organism>
<dbReference type="Proteomes" id="UP000309667">
    <property type="component" value="Unassembled WGS sequence"/>
</dbReference>
<gene>
    <name evidence="1" type="ORF">E9677_16865</name>
</gene>
<reference evidence="1 2" key="1">
    <citation type="submission" date="2019-04" db="EMBL/GenBank/DDBJ databases">
        <title>Genome sequence of strain 7209-2.</title>
        <authorList>
            <person name="Gao J."/>
            <person name="Sun J."/>
        </authorList>
    </citation>
    <scope>NUCLEOTIDE SEQUENCE [LARGE SCALE GENOMIC DNA]</scope>
    <source>
        <strain evidence="1 2">7209-2</strain>
    </source>
</reference>
<dbReference type="Pfam" id="PF04214">
    <property type="entry name" value="DUF411"/>
    <property type="match status" value="1"/>
</dbReference>
<dbReference type="InterPro" id="IPR007332">
    <property type="entry name" value="DUF411"/>
</dbReference>
<comment type="caution">
    <text evidence="1">The sequence shown here is derived from an EMBL/GenBank/DDBJ whole genome shotgun (WGS) entry which is preliminary data.</text>
</comment>
<protein>
    <submittedName>
        <fullName evidence="1">DUF411 domain-containing protein</fullName>
    </submittedName>
</protein>
<proteinExistence type="predicted"/>
<evidence type="ECO:0000313" key="2">
    <source>
        <dbReference type="Proteomes" id="UP000309667"/>
    </source>
</evidence>
<accession>A0ABY2QU82</accession>
<name>A0ABY2QU82_9HYPH</name>
<evidence type="ECO:0000313" key="1">
    <source>
        <dbReference type="EMBL" id="THV12443.1"/>
    </source>
</evidence>
<keyword evidence="2" id="KW-1185">Reference proteome</keyword>
<sequence length="148" mass="15853">MRRRELLAGAVTVALAPATGFPSVPSVILHKDPNCGCCASWGDAFSKVGFSVRTVTEPDMDQVKERLKVPPSVRACHTAEVDGYFLEGHVPIDAVRRLLDERPPLTGLAVAGMPLGSLGMGGSPEPYDVIAIPRDGGEMYVYQSFKPD</sequence>